<name>A0AAE0LGC7_9CHLO</name>
<reference evidence="4 5" key="1">
    <citation type="journal article" date="2015" name="Genome Biol. Evol.">
        <title>Comparative Genomics of a Bacterivorous Green Alga Reveals Evolutionary Causalities and Consequences of Phago-Mixotrophic Mode of Nutrition.</title>
        <authorList>
            <person name="Burns J.A."/>
            <person name="Paasch A."/>
            <person name="Narechania A."/>
            <person name="Kim E."/>
        </authorList>
    </citation>
    <scope>NUCLEOTIDE SEQUENCE [LARGE SCALE GENOMIC DNA]</scope>
    <source>
        <strain evidence="4 5">PLY_AMNH</strain>
    </source>
</reference>
<sequence length="1936" mass="204772">MTFTAECLAFNFPCHPKRSLLSSRIRKLEGHLRQRPPSATHVRSVSRGHPAHRVHSARWVLKSSRFLHGSAFPLLPCKGSVRSKRRWCSRVGAGNIVAAAGAHVVQGGESLFTISKMYGTTVQKILASNDLGQDKRIKIGQTLIIPEGAAKAAPAEAVVNTKLTCEVKSGDTLSGIARRYGLSVEDLVKENQLSPDDALFVGDKLRVSITPPEPVKVVQLPVASVPNPPPTSVDSVVPNPAPQKVLTARLQAAQVELEKIPSLVTGWSQAVTTTMQANVPSSIPPNVAAGAGWAGLGLGVMVVTGLATRALGFGARAEPPPRQPQRVLPLKLGPDGQPVGSKEEPVRKQSGMRFLSDSLDKLVMNTESAAEDLMKKSSELREKKMEDAATSISKERLRAVLENQASSNNGTSSVNAPLNSNHLNGTGADSTINGRSADIHVKDEGTPTDAGAGNGVPIRSSPEEWYTKYTKDPVAKEPVAEEPMAEEPPAEEPLVEGPMAEEPLAEPVVEEPVAELAVAEQLGEPVPELVAEPAAEPVVDAAEQVVEPEVEPDSSPETELKPEAVAMQASLEQVAEQVVERLVGQATDEQLEVLLAEQSEPASAASTEVPGEAGDTASSGAAAWMEIVAEVPAVDTLVTRLSTLEDQVETKATAVARARQLLMQAEFDKEVAAGAKRDVLNEQTSSDAELGAQHEALSLLENAADEIRDQLAQVEEQMGGAREANRPLQQAAAQAEQAHADLSEQLEQAHSEEAALTAVAAEEEEKYLESKQNATTAQLDAEEAQAAAAAAETELAESPGAIRVALQEANMAVEASIQVREDVRKELSELAVRSVEASEAAARISTEGAAARRDAQQRAGELEEVEVLLAVAKESHETAEASVASLRAAAEAMSKAAELNPSQAALAKATLEAVTPAELEMRNWSLAMEQREEEAVGCRAAEAATAAAARNAEKKAQKAETEVELLNGQLEQTQWKSEDATAAVEEAKLALQRTERDGAARMAAAEKLVKLTADEAPAKVEVRPSVPQHAAPEHRWRTASRRCPQCETAVFGAMASEGPIPPLPSSDARAATRAPVTLKQGGAFLPLDLAPPPFRRFRCCPHRDSGASLQEVHCGPPRWFERELARSVSQAAVLAAATLENATLTRAASREAAAAAVAATMELVPQLAVAKELAERQRGEAEAALAEALAPLTQRTAELETILQVADHKVELAHQGVARSEKSADESMKMAMANAAVAEDRALDSWQNAVVHLSEVELEESAACADAGVRQLGLLGGVLHKREGGLALESCTEVPGQCVKPSVVPGCDWVVTLMVQIAFERCNVGGGVSAGYTGIMGGMTWCVGGGAGACEWQIAAHEALSEAAVALQRAQATGDSIATMEAAQQVTHARWPAARPPARAGPLSHLPQSRCGRGLKAEPAGLGQEGLSRALLPPASDAITSALGSTLEQWRQESAGGPPDVPAGEAPEAAAPEAAPEPLRRMAPRYEFEHVGNSVGLLAPAGKRLGSKALLVYIPGLDGTGQGIRRQLEALLAEGFDVRSVCIPHGNRSDWAALAAGALPLIQDAVSEIRHAMEAAGATTERDAEEVHVTLVAESFFAPLGLTLAAEAPTLITSLVLINPSTRYRDNSPNLAAAAELASGLGLLEIIPTAVYEATQDIVQALLVRSNSMNQAIAAQQLEGHCYPVDIPAATATWRLSLLQQISMVDATISGITQPVLLLVSNNDRVNPSLEEGARLQQLLPNSTRVVYPDIGHTPLLEDHVDLSAIMRCYGFGADPDTKEMQAGRARRRKAALEGAVKDEEMDQLGRLLAPWKSLSAPLISGLSNLPDPLTATSRPVLFVGNHSSQGLYDLPLMVHELYLRGFYCRTLAHPGHWLAPSGQVPAPAKPPSRTRGTGSHQADRCPPLRNHPRAPGALARTKRTGGPDCRELGSLQMAP</sequence>
<feature type="region of interest" description="Disordered" evidence="2">
    <location>
        <begin position="473"/>
        <end position="498"/>
    </location>
</feature>
<feature type="domain" description="LysM" evidence="3">
    <location>
        <begin position="101"/>
        <end position="145"/>
    </location>
</feature>
<keyword evidence="5" id="KW-1185">Reference proteome</keyword>
<dbReference type="GO" id="GO:0016020">
    <property type="term" value="C:membrane"/>
    <property type="evidence" value="ECO:0007669"/>
    <property type="project" value="TreeGrafter"/>
</dbReference>
<dbReference type="InterPro" id="IPR000073">
    <property type="entry name" value="AB_hydrolase_1"/>
</dbReference>
<evidence type="ECO:0000259" key="3">
    <source>
        <dbReference type="PROSITE" id="PS51782"/>
    </source>
</evidence>
<dbReference type="PROSITE" id="PS51782">
    <property type="entry name" value="LYSM"/>
    <property type="match status" value="2"/>
</dbReference>
<evidence type="ECO:0000256" key="1">
    <source>
        <dbReference type="SAM" id="Coils"/>
    </source>
</evidence>
<gene>
    <name evidence="4" type="ORF">CYMTET_7949</name>
</gene>
<protein>
    <recommendedName>
        <fullName evidence="3">LysM domain-containing protein</fullName>
    </recommendedName>
</protein>
<evidence type="ECO:0000256" key="2">
    <source>
        <dbReference type="SAM" id="MobiDB-lite"/>
    </source>
</evidence>
<feature type="compositionally biased region" description="Low complexity" evidence="2">
    <location>
        <begin position="774"/>
        <end position="785"/>
    </location>
</feature>
<feature type="compositionally biased region" description="Low complexity" evidence="2">
    <location>
        <begin position="1455"/>
        <end position="1477"/>
    </location>
</feature>
<dbReference type="PANTHER" id="PTHR22753:SF48">
    <property type="entry name" value="PHOSPHOLIPID_GLYCEROL ACYLTRANSFERASE DOMAIN-CONTAINING PROTEIN"/>
    <property type="match status" value="1"/>
</dbReference>
<feature type="region of interest" description="Disordered" evidence="2">
    <location>
        <begin position="599"/>
        <end position="618"/>
    </location>
</feature>
<dbReference type="PANTHER" id="PTHR22753">
    <property type="entry name" value="TRANSMEMBRANE PROTEIN 68"/>
    <property type="match status" value="1"/>
</dbReference>
<dbReference type="Gene3D" id="3.10.350.10">
    <property type="entry name" value="LysM domain"/>
    <property type="match status" value="2"/>
</dbReference>
<dbReference type="Pfam" id="PF00561">
    <property type="entry name" value="Abhydrolase_1"/>
    <property type="match status" value="1"/>
</dbReference>
<dbReference type="Gene3D" id="3.40.50.1820">
    <property type="entry name" value="alpha/beta hydrolase"/>
    <property type="match status" value="1"/>
</dbReference>
<dbReference type="InterPro" id="IPR029058">
    <property type="entry name" value="AB_hydrolase_fold"/>
</dbReference>
<dbReference type="CDD" id="cd00118">
    <property type="entry name" value="LysM"/>
    <property type="match status" value="2"/>
</dbReference>
<feature type="compositionally biased region" description="Polar residues" evidence="2">
    <location>
        <begin position="405"/>
        <end position="434"/>
    </location>
</feature>
<organism evidence="4 5">
    <name type="scientific">Cymbomonas tetramitiformis</name>
    <dbReference type="NCBI Taxonomy" id="36881"/>
    <lineage>
        <taxon>Eukaryota</taxon>
        <taxon>Viridiplantae</taxon>
        <taxon>Chlorophyta</taxon>
        <taxon>Pyramimonadophyceae</taxon>
        <taxon>Pyramimonadales</taxon>
        <taxon>Pyramimonadaceae</taxon>
        <taxon>Cymbomonas</taxon>
    </lineage>
</organism>
<dbReference type="SUPFAM" id="SSF53474">
    <property type="entry name" value="alpha/beta-Hydrolases"/>
    <property type="match status" value="1"/>
</dbReference>
<dbReference type="InterPro" id="IPR036779">
    <property type="entry name" value="LysM_dom_sf"/>
</dbReference>
<feature type="coiled-coil region" evidence="1">
    <location>
        <begin position="942"/>
        <end position="997"/>
    </location>
</feature>
<accession>A0AAE0LGC7</accession>
<dbReference type="SUPFAM" id="SSF54106">
    <property type="entry name" value="LysM domain"/>
    <property type="match status" value="2"/>
</dbReference>
<feature type="domain" description="LysM" evidence="3">
    <location>
        <begin position="163"/>
        <end position="207"/>
    </location>
</feature>
<proteinExistence type="predicted"/>
<feature type="region of interest" description="Disordered" evidence="2">
    <location>
        <begin position="720"/>
        <end position="741"/>
    </location>
</feature>
<feature type="region of interest" description="Disordered" evidence="2">
    <location>
        <begin position="1020"/>
        <end position="1039"/>
    </location>
</feature>
<dbReference type="InterPro" id="IPR018392">
    <property type="entry name" value="LysM"/>
</dbReference>
<feature type="region of interest" description="Disordered" evidence="2">
    <location>
        <begin position="762"/>
        <end position="785"/>
    </location>
</feature>
<feature type="region of interest" description="Disordered" evidence="2">
    <location>
        <begin position="315"/>
        <end position="348"/>
    </location>
</feature>
<evidence type="ECO:0000313" key="5">
    <source>
        <dbReference type="Proteomes" id="UP001190700"/>
    </source>
</evidence>
<evidence type="ECO:0000313" key="4">
    <source>
        <dbReference type="EMBL" id="KAK3284401.1"/>
    </source>
</evidence>
<dbReference type="Proteomes" id="UP001190700">
    <property type="component" value="Unassembled WGS sequence"/>
</dbReference>
<feature type="region of interest" description="Disordered" evidence="2">
    <location>
        <begin position="405"/>
        <end position="460"/>
    </location>
</feature>
<keyword evidence="1" id="KW-0175">Coiled coil</keyword>
<feature type="region of interest" description="Disordered" evidence="2">
    <location>
        <begin position="1450"/>
        <end position="1477"/>
    </location>
</feature>
<comment type="caution">
    <text evidence="4">The sequence shown here is derived from an EMBL/GenBank/DDBJ whole genome shotgun (WGS) entry which is preliminary data.</text>
</comment>
<dbReference type="SMART" id="SM00257">
    <property type="entry name" value="LysM"/>
    <property type="match status" value="2"/>
</dbReference>
<feature type="region of interest" description="Disordered" evidence="2">
    <location>
        <begin position="1392"/>
        <end position="1419"/>
    </location>
</feature>
<dbReference type="EMBL" id="LGRX02002290">
    <property type="protein sequence ID" value="KAK3284401.1"/>
    <property type="molecule type" value="Genomic_DNA"/>
</dbReference>
<feature type="region of interest" description="Disordered" evidence="2">
    <location>
        <begin position="1879"/>
        <end position="1936"/>
    </location>
</feature>
<feature type="compositionally biased region" description="Acidic residues" evidence="2">
    <location>
        <begin position="483"/>
        <end position="494"/>
    </location>
</feature>
<dbReference type="Pfam" id="PF01476">
    <property type="entry name" value="LysM"/>
    <property type="match status" value="2"/>
</dbReference>